<comment type="subunit">
    <text evidence="13">F-type ATPases have 2 components, F(1) - the catalytic core - and F(0) - the membrane proton channel. F(1) has five subunits: alpha(3), beta(3), gamma(1), delta(1), epsilon(1). F(0) has three main subunits: a(1), b(2) and c(10-14). The alpha and beta chains form an alternating ring which encloses part of the gamma chain. F(1) is attached to F(0) by a central stalk formed by the gamma and epsilon chains, while a peripheral stalk is formed by the delta and b chains.</text>
</comment>
<comment type="function">
    <text evidence="13">Component of the F(0) channel, it forms part of the peripheral stalk, linking F(1) to F(0).</text>
</comment>
<keyword evidence="4 13" id="KW-0138">CF(0)</keyword>
<comment type="subcellular location">
    <subcellularLocation>
        <location evidence="13">Cell membrane</location>
        <topology evidence="13">Single-pass membrane protein</topology>
    </subcellularLocation>
    <subcellularLocation>
        <location evidence="12">Endomembrane system</location>
        <topology evidence="12">Single-pass membrane protein</topology>
    </subcellularLocation>
</comment>
<evidence type="ECO:0000256" key="10">
    <source>
        <dbReference type="ARBA" id="ARBA00023310"/>
    </source>
</evidence>
<protein>
    <recommendedName>
        <fullName evidence="13">ATP synthase subunit b</fullName>
    </recommendedName>
    <alternativeName>
        <fullName evidence="13">ATP synthase F(0) sector subunit b</fullName>
    </alternativeName>
    <alternativeName>
        <fullName evidence="13">ATPase subunit I</fullName>
    </alternativeName>
    <alternativeName>
        <fullName evidence="13">F-type ATPase subunit b</fullName>
        <shortName evidence="13">F-ATPase subunit b</shortName>
    </alternativeName>
</protein>
<evidence type="ECO:0000256" key="1">
    <source>
        <dbReference type="ARBA" id="ARBA00005513"/>
    </source>
</evidence>
<dbReference type="OrthoDB" id="9795863at2"/>
<dbReference type="GO" id="GO:0045259">
    <property type="term" value="C:proton-transporting ATP synthase complex"/>
    <property type="evidence" value="ECO:0007669"/>
    <property type="project" value="UniProtKB-KW"/>
</dbReference>
<keyword evidence="17" id="KW-1185">Reference proteome</keyword>
<dbReference type="CDD" id="cd06503">
    <property type="entry name" value="ATP-synt_Fo_b"/>
    <property type="match status" value="1"/>
</dbReference>
<comment type="similarity">
    <text evidence="1 13 14">Belongs to the ATPase B chain family.</text>
</comment>
<organism evidence="16 17">
    <name type="scientific">Clostridium tarantellae</name>
    <dbReference type="NCBI Taxonomy" id="39493"/>
    <lineage>
        <taxon>Bacteria</taxon>
        <taxon>Bacillati</taxon>
        <taxon>Bacillota</taxon>
        <taxon>Clostridia</taxon>
        <taxon>Eubacteriales</taxon>
        <taxon>Clostridiaceae</taxon>
        <taxon>Clostridium</taxon>
    </lineage>
</organism>
<evidence type="ECO:0000313" key="17">
    <source>
        <dbReference type="Proteomes" id="UP000430345"/>
    </source>
</evidence>
<evidence type="ECO:0000256" key="8">
    <source>
        <dbReference type="ARBA" id="ARBA00023065"/>
    </source>
</evidence>
<reference evidence="16 17" key="1">
    <citation type="submission" date="2019-10" db="EMBL/GenBank/DDBJ databases">
        <title>The Genome Sequence of Clostridium tarantellae Isolated from Fish Brain.</title>
        <authorList>
            <person name="Bano L."/>
            <person name="Kiel M."/>
            <person name="Sales G."/>
            <person name="Doxey A.C."/>
            <person name="Mansfield M.J."/>
            <person name="Schiavone M."/>
            <person name="Rossetto O."/>
            <person name="Pirazzini M."/>
            <person name="Dobrindt U."/>
            <person name="Montecucco C."/>
        </authorList>
    </citation>
    <scope>NUCLEOTIDE SEQUENCE [LARGE SCALE GENOMIC DNA]</scope>
    <source>
        <strain evidence="16 17">DSM 3997</strain>
    </source>
</reference>
<evidence type="ECO:0000256" key="11">
    <source>
        <dbReference type="ARBA" id="ARBA00025198"/>
    </source>
</evidence>
<dbReference type="HAMAP" id="MF_01398">
    <property type="entry name" value="ATP_synth_b_bprime"/>
    <property type="match status" value="1"/>
</dbReference>
<accession>A0A6I1MK64</accession>
<dbReference type="PANTHER" id="PTHR33445">
    <property type="entry name" value="ATP SYNTHASE SUBUNIT B', CHLOROPLASTIC"/>
    <property type="match status" value="1"/>
</dbReference>
<dbReference type="RefSeq" id="WP_152887247.1">
    <property type="nucleotide sequence ID" value="NZ_WHJC01000011.1"/>
</dbReference>
<dbReference type="InterPro" id="IPR005864">
    <property type="entry name" value="ATP_synth_F0_bsu_bac"/>
</dbReference>
<dbReference type="AlphaFoldDB" id="A0A6I1MK64"/>
<dbReference type="InterPro" id="IPR028987">
    <property type="entry name" value="ATP_synth_B-like_membr_sf"/>
</dbReference>
<dbReference type="Gene3D" id="1.20.5.620">
    <property type="entry name" value="F1F0 ATP synthase subunit B, membrane domain"/>
    <property type="match status" value="1"/>
</dbReference>
<evidence type="ECO:0000256" key="12">
    <source>
        <dbReference type="ARBA" id="ARBA00037847"/>
    </source>
</evidence>
<dbReference type="PANTHER" id="PTHR33445:SF1">
    <property type="entry name" value="ATP SYNTHASE SUBUNIT B"/>
    <property type="match status" value="1"/>
</dbReference>
<dbReference type="GO" id="GO:0046961">
    <property type="term" value="F:proton-transporting ATPase activity, rotational mechanism"/>
    <property type="evidence" value="ECO:0007669"/>
    <property type="project" value="TreeGrafter"/>
</dbReference>
<keyword evidence="8 13" id="KW-0406">Ion transport</keyword>
<sequence>MGINIAKIIITIINFIALTFILKHFFWEKIKAAIENRESEIEEKILQADDDAEKARRLRIENERILKSAKEEGKKITAEQKRKADKFYQEIVENAHKEADTIMERSKLEIERETEKAKFELKQQTVQLAMMLSSKVLEETIDENKHKELINDFITKVGI</sequence>
<evidence type="ECO:0000256" key="7">
    <source>
        <dbReference type="ARBA" id="ARBA00022989"/>
    </source>
</evidence>
<evidence type="ECO:0000256" key="6">
    <source>
        <dbReference type="ARBA" id="ARBA00022781"/>
    </source>
</evidence>
<proteinExistence type="inferred from homology"/>
<dbReference type="NCBIfam" id="NF009992">
    <property type="entry name" value="PRK13461.1"/>
    <property type="match status" value="1"/>
</dbReference>
<feature type="coiled-coil region" evidence="15">
    <location>
        <begin position="31"/>
        <end position="72"/>
    </location>
</feature>
<keyword evidence="2 13" id="KW-0813">Transport</keyword>
<evidence type="ECO:0000256" key="9">
    <source>
        <dbReference type="ARBA" id="ARBA00023136"/>
    </source>
</evidence>
<keyword evidence="5 13" id="KW-0812">Transmembrane</keyword>
<evidence type="ECO:0000256" key="2">
    <source>
        <dbReference type="ARBA" id="ARBA00022448"/>
    </source>
</evidence>
<evidence type="ECO:0000256" key="13">
    <source>
        <dbReference type="HAMAP-Rule" id="MF_01398"/>
    </source>
</evidence>
<dbReference type="GO" id="GO:0046933">
    <property type="term" value="F:proton-transporting ATP synthase activity, rotational mechanism"/>
    <property type="evidence" value="ECO:0007669"/>
    <property type="project" value="UniProtKB-UniRule"/>
</dbReference>
<dbReference type="SUPFAM" id="SSF81573">
    <property type="entry name" value="F1F0 ATP synthase subunit B, membrane domain"/>
    <property type="match status" value="1"/>
</dbReference>
<gene>
    <name evidence="13" type="primary">atpF</name>
    <name evidence="16" type="ORF">GBZ86_01980</name>
</gene>
<keyword evidence="3 13" id="KW-1003">Cell membrane</keyword>
<evidence type="ECO:0000256" key="14">
    <source>
        <dbReference type="RuleBase" id="RU003848"/>
    </source>
</evidence>
<comment type="function">
    <text evidence="11 13">F(1)F(0) ATP synthase produces ATP from ADP in the presence of a proton or sodium gradient. F-type ATPases consist of two structural domains, F(1) containing the extramembraneous catalytic core and F(0) containing the membrane proton channel, linked together by a central stalk and a peripheral stalk. During catalysis, ATP synthesis in the catalytic domain of F(1) is coupled via a rotary mechanism of the central stalk subunits to proton translocation.</text>
</comment>
<evidence type="ECO:0000256" key="15">
    <source>
        <dbReference type="SAM" id="Coils"/>
    </source>
</evidence>
<evidence type="ECO:0000256" key="5">
    <source>
        <dbReference type="ARBA" id="ARBA00022692"/>
    </source>
</evidence>
<keyword evidence="6 13" id="KW-0375">Hydrogen ion transport</keyword>
<dbReference type="InterPro" id="IPR050059">
    <property type="entry name" value="ATP_synthase_B_chain"/>
</dbReference>
<evidence type="ECO:0000256" key="4">
    <source>
        <dbReference type="ARBA" id="ARBA00022547"/>
    </source>
</evidence>
<dbReference type="Pfam" id="PF00430">
    <property type="entry name" value="ATP-synt_B"/>
    <property type="match status" value="1"/>
</dbReference>
<feature type="transmembrane region" description="Helical" evidence="13">
    <location>
        <begin position="6"/>
        <end position="27"/>
    </location>
</feature>
<keyword evidence="10 13" id="KW-0066">ATP synthesis</keyword>
<keyword evidence="9 13" id="KW-0472">Membrane</keyword>
<keyword evidence="7 13" id="KW-1133">Transmembrane helix</keyword>
<keyword evidence="15" id="KW-0175">Coiled coil</keyword>
<dbReference type="GO" id="GO:0005886">
    <property type="term" value="C:plasma membrane"/>
    <property type="evidence" value="ECO:0007669"/>
    <property type="project" value="UniProtKB-SubCell"/>
</dbReference>
<dbReference type="EMBL" id="WHJC01000011">
    <property type="protein sequence ID" value="MPQ42537.1"/>
    <property type="molecule type" value="Genomic_DNA"/>
</dbReference>
<name>A0A6I1MK64_9CLOT</name>
<dbReference type="Proteomes" id="UP000430345">
    <property type="component" value="Unassembled WGS sequence"/>
</dbReference>
<evidence type="ECO:0000313" key="16">
    <source>
        <dbReference type="EMBL" id="MPQ42537.1"/>
    </source>
</evidence>
<dbReference type="InterPro" id="IPR002146">
    <property type="entry name" value="ATP_synth_b/b'su_bac/chlpt"/>
</dbReference>
<dbReference type="NCBIfam" id="TIGR01144">
    <property type="entry name" value="ATP_synt_b"/>
    <property type="match status" value="1"/>
</dbReference>
<comment type="caution">
    <text evidence="16">The sequence shown here is derived from an EMBL/GenBank/DDBJ whole genome shotgun (WGS) entry which is preliminary data.</text>
</comment>
<dbReference type="GO" id="GO:0012505">
    <property type="term" value="C:endomembrane system"/>
    <property type="evidence" value="ECO:0007669"/>
    <property type="project" value="UniProtKB-SubCell"/>
</dbReference>
<evidence type="ECO:0000256" key="3">
    <source>
        <dbReference type="ARBA" id="ARBA00022475"/>
    </source>
</evidence>